<dbReference type="GO" id="GO:0019825">
    <property type="term" value="F:oxygen binding"/>
    <property type="evidence" value="ECO:0007669"/>
    <property type="project" value="InterPro"/>
</dbReference>
<dbReference type="Gene3D" id="1.10.490.10">
    <property type="entry name" value="Globins"/>
    <property type="match status" value="1"/>
</dbReference>
<dbReference type="SUPFAM" id="SSF46458">
    <property type="entry name" value="Globin-like"/>
    <property type="match status" value="1"/>
</dbReference>
<proteinExistence type="predicted"/>
<sequence length="131" mass="15703">MLIDEVDRGSIEKMVRHFYAVLIEDDLVGPYFIRALGDDLSNDKWYEHFQTLNKFWLMMMTGEKGYMGDPFLPHVFIGQLYPETFERWLKLFKEVISEFFVPEIADKFYRKAEILSAQFIENLELEDEEED</sequence>
<protein>
    <submittedName>
        <fullName evidence="1">Truncated hemoglobins</fullName>
    </submittedName>
</protein>
<dbReference type="AlphaFoldDB" id="A0A1W1CGF2"/>
<organism evidence="1">
    <name type="scientific">hydrothermal vent metagenome</name>
    <dbReference type="NCBI Taxonomy" id="652676"/>
    <lineage>
        <taxon>unclassified sequences</taxon>
        <taxon>metagenomes</taxon>
        <taxon>ecological metagenomes</taxon>
    </lineage>
</organism>
<dbReference type="InterPro" id="IPR012292">
    <property type="entry name" value="Globin/Proto"/>
</dbReference>
<gene>
    <name evidence="1" type="ORF">MNB_SV-13-1675</name>
</gene>
<accession>A0A1W1CGF2</accession>
<evidence type="ECO:0000313" key="1">
    <source>
        <dbReference type="EMBL" id="SFV64938.1"/>
    </source>
</evidence>
<dbReference type="InterPro" id="IPR009050">
    <property type="entry name" value="Globin-like_sf"/>
</dbReference>
<reference evidence="1" key="1">
    <citation type="submission" date="2016-10" db="EMBL/GenBank/DDBJ databases">
        <authorList>
            <person name="de Groot N.N."/>
        </authorList>
    </citation>
    <scope>NUCLEOTIDE SEQUENCE</scope>
</reference>
<dbReference type="GO" id="GO:0020037">
    <property type="term" value="F:heme binding"/>
    <property type="evidence" value="ECO:0007669"/>
    <property type="project" value="InterPro"/>
</dbReference>
<dbReference type="CDD" id="cd08916">
    <property type="entry name" value="TrHb3_P"/>
    <property type="match status" value="1"/>
</dbReference>
<name>A0A1W1CGF2_9ZZZZ</name>
<dbReference type="EMBL" id="FPHM01000089">
    <property type="protein sequence ID" value="SFV64938.1"/>
    <property type="molecule type" value="Genomic_DNA"/>
</dbReference>